<name>A0A5B7KA07_PORTR</name>
<protein>
    <submittedName>
        <fullName evidence="1">Uncharacterized protein</fullName>
    </submittedName>
</protein>
<dbReference type="Proteomes" id="UP000324222">
    <property type="component" value="Unassembled WGS sequence"/>
</dbReference>
<evidence type="ECO:0000313" key="1">
    <source>
        <dbReference type="EMBL" id="MPD05831.1"/>
    </source>
</evidence>
<sequence length="63" mass="6478">MGGEWRERGGLRVVGGSECLAGSVGREGVGGREAGSVWRETGRLGARLRTARQVVPPCGGLGN</sequence>
<keyword evidence="2" id="KW-1185">Reference proteome</keyword>
<dbReference type="EMBL" id="VSRR010147967">
    <property type="protein sequence ID" value="MPD05831.1"/>
    <property type="molecule type" value="Genomic_DNA"/>
</dbReference>
<organism evidence="1 2">
    <name type="scientific">Portunus trituberculatus</name>
    <name type="common">Swimming crab</name>
    <name type="synonym">Neptunus trituberculatus</name>
    <dbReference type="NCBI Taxonomy" id="210409"/>
    <lineage>
        <taxon>Eukaryota</taxon>
        <taxon>Metazoa</taxon>
        <taxon>Ecdysozoa</taxon>
        <taxon>Arthropoda</taxon>
        <taxon>Crustacea</taxon>
        <taxon>Multicrustacea</taxon>
        <taxon>Malacostraca</taxon>
        <taxon>Eumalacostraca</taxon>
        <taxon>Eucarida</taxon>
        <taxon>Decapoda</taxon>
        <taxon>Pleocyemata</taxon>
        <taxon>Brachyura</taxon>
        <taxon>Eubrachyura</taxon>
        <taxon>Portunoidea</taxon>
        <taxon>Portunidae</taxon>
        <taxon>Portuninae</taxon>
        <taxon>Portunus</taxon>
    </lineage>
</organism>
<comment type="caution">
    <text evidence="1">The sequence shown here is derived from an EMBL/GenBank/DDBJ whole genome shotgun (WGS) entry which is preliminary data.</text>
</comment>
<reference evidence="1 2" key="1">
    <citation type="submission" date="2019-05" db="EMBL/GenBank/DDBJ databases">
        <title>Another draft genome of Portunus trituberculatus and its Hox gene families provides insights of decapod evolution.</title>
        <authorList>
            <person name="Jeong J.-H."/>
            <person name="Song I."/>
            <person name="Kim S."/>
            <person name="Choi T."/>
            <person name="Kim D."/>
            <person name="Ryu S."/>
            <person name="Kim W."/>
        </authorList>
    </citation>
    <scope>NUCLEOTIDE SEQUENCE [LARGE SCALE GENOMIC DNA]</scope>
    <source>
        <tissue evidence="1">Muscle</tissue>
    </source>
</reference>
<accession>A0A5B7KA07</accession>
<gene>
    <name evidence="1" type="ORF">E2C01_101600</name>
</gene>
<evidence type="ECO:0000313" key="2">
    <source>
        <dbReference type="Proteomes" id="UP000324222"/>
    </source>
</evidence>
<dbReference type="AlphaFoldDB" id="A0A5B7KA07"/>
<proteinExistence type="predicted"/>